<accession>A0A222FNP8</accession>
<dbReference type="KEGG" id="bsan:CHH28_19115"/>
<dbReference type="RefSeq" id="WP_094061807.1">
    <property type="nucleotide sequence ID" value="NZ_CP022530.1"/>
</dbReference>
<name>A0A222FNP8_9GAMM</name>
<keyword evidence="2" id="KW-1185">Reference proteome</keyword>
<evidence type="ECO:0000313" key="1">
    <source>
        <dbReference type="EMBL" id="ASP40645.1"/>
    </source>
</evidence>
<dbReference type="EMBL" id="CP022530">
    <property type="protein sequence ID" value="ASP40645.1"/>
    <property type="molecule type" value="Genomic_DNA"/>
</dbReference>
<evidence type="ECO:0000313" key="2">
    <source>
        <dbReference type="Proteomes" id="UP000202440"/>
    </source>
</evidence>
<dbReference type="AlphaFoldDB" id="A0A222FNP8"/>
<dbReference type="InterPro" id="IPR043132">
    <property type="entry name" value="BCAT-like_C"/>
</dbReference>
<dbReference type="SUPFAM" id="SSF56752">
    <property type="entry name" value="D-aminoacid aminotransferase-like PLP-dependent enzymes"/>
    <property type="match status" value="1"/>
</dbReference>
<sequence>MSATNEHYPVILNGKPLEQGELANLAFAGFAHFTALQVRQRAIKGWDLHLARLQQASRALFQQTLSDEYLSAALCAAINSGPAAQSLTATLFVDQGEFSGHSANALPSLLIRASEPRDGPPRPLRLAAFEYQRPLAHIKHVGEIGKTYYLHQAIQRGFDDALFITPTGDVSESSIWNLAFWDGDSVIWPKAPMLTGTMMGIVTRQLKRLGISQRTEVIPINQLGSYCGAAVMNSWTAGIEVAAIEETRFAHSDQLVALLQQAYQAEPNSRLIESIGRSSNAELA</sequence>
<dbReference type="Gene3D" id="3.30.470.10">
    <property type="match status" value="1"/>
</dbReference>
<keyword evidence="1" id="KW-0032">Aminotransferase</keyword>
<dbReference type="Pfam" id="PF01063">
    <property type="entry name" value="Aminotran_4"/>
    <property type="match status" value="1"/>
</dbReference>
<keyword evidence="1" id="KW-0808">Transferase</keyword>
<protein>
    <submittedName>
        <fullName evidence="1">Aminotransferase class IV</fullName>
    </submittedName>
</protein>
<dbReference type="InterPro" id="IPR001544">
    <property type="entry name" value="Aminotrans_IV"/>
</dbReference>
<reference evidence="1 2" key="1">
    <citation type="submission" date="2017-07" db="EMBL/GenBank/DDBJ databases">
        <title>Annotated genome sequence of Bacterioplanes sanyensis isolated from Red Sea.</title>
        <authorList>
            <person name="Rehman Z.U."/>
        </authorList>
    </citation>
    <scope>NUCLEOTIDE SEQUENCE [LARGE SCALE GENOMIC DNA]</scope>
    <source>
        <strain evidence="1 2">NV9</strain>
    </source>
</reference>
<gene>
    <name evidence="1" type="ORF">CHH28_19115</name>
</gene>
<dbReference type="Gene3D" id="3.20.10.10">
    <property type="entry name" value="D-amino Acid Aminotransferase, subunit A, domain 2"/>
    <property type="match status" value="1"/>
</dbReference>
<organism evidence="1 2">
    <name type="scientific">Bacterioplanes sanyensis</name>
    <dbReference type="NCBI Taxonomy" id="1249553"/>
    <lineage>
        <taxon>Bacteria</taxon>
        <taxon>Pseudomonadati</taxon>
        <taxon>Pseudomonadota</taxon>
        <taxon>Gammaproteobacteria</taxon>
        <taxon>Oceanospirillales</taxon>
        <taxon>Oceanospirillaceae</taxon>
        <taxon>Bacterioplanes</taxon>
    </lineage>
</organism>
<dbReference type="NCBIfam" id="NF006734">
    <property type="entry name" value="PRK09266.1"/>
    <property type="match status" value="1"/>
</dbReference>
<dbReference type="GO" id="GO:0008483">
    <property type="term" value="F:transaminase activity"/>
    <property type="evidence" value="ECO:0007669"/>
    <property type="project" value="UniProtKB-KW"/>
</dbReference>
<dbReference type="InterPro" id="IPR043131">
    <property type="entry name" value="BCAT-like_N"/>
</dbReference>
<dbReference type="InterPro" id="IPR036038">
    <property type="entry name" value="Aminotransferase-like"/>
</dbReference>
<dbReference type="Proteomes" id="UP000202440">
    <property type="component" value="Chromosome"/>
</dbReference>
<proteinExistence type="predicted"/>
<dbReference type="OrthoDB" id="8912228at2"/>